<sequence length="242" mass="26197">MPLKVAGPGAAAPSQSGMDGIDYELGADYWSKVDPTIDGMLGGFAQISPLDIEGSSSPSTGRALDCGAGIGRVTKYLLQRHFQTVDMVEQDAKFLDHSRAYLGPTSKVDQRFCSGLQSFTPQSAHYDVIWSQWVLGHLADSDLVAFFQRCARGLKANGVLIVKENTTSSDTVEQDPQDGSVTRPDALLKSLFAQADLVLIKDLQQLKFPAELYPVKMYALRPKTASDSPDEAKLKAVGMLPD</sequence>
<feature type="binding site" evidence="11">
    <location>
        <position position="72"/>
    </location>
    <ligand>
        <name>S-adenosyl-L-methionine</name>
        <dbReference type="ChEBI" id="CHEBI:59789"/>
    </ligand>
</feature>
<keyword evidence="13" id="KW-1185">Reference proteome</keyword>
<evidence type="ECO:0000313" key="12">
    <source>
        <dbReference type="EMBL" id="TRY63107.1"/>
    </source>
</evidence>
<keyword evidence="3" id="KW-0808">Transferase</keyword>
<dbReference type="PANTHER" id="PTHR12753">
    <property type="entry name" value="AD-003 - RELATED"/>
    <property type="match status" value="1"/>
</dbReference>
<accession>A0A553NCF5</accession>
<comment type="catalytic activity">
    <reaction evidence="10">
        <text>N-terminal L-alanyl-L-prolyl-L-lysyl-[protein] + 3 S-adenosyl-L-methionine = N-terminal N,N,N-trimethyl-L-alanyl-L-prolyl-L-lysyl-[protein] + 3 S-adenosyl-L-homocysteine + 3 H(+)</text>
        <dbReference type="Rhea" id="RHEA:54712"/>
        <dbReference type="Rhea" id="RHEA-COMP:13785"/>
        <dbReference type="Rhea" id="RHEA-COMP:13971"/>
        <dbReference type="ChEBI" id="CHEBI:15378"/>
        <dbReference type="ChEBI" id="CHEBI:57856"/>
        <dbReference type="ChEBI" id="CHEBI:59789"/>
        <dbReference type="ChEBI" id="CHEBI:138057"/>
        <dbReference type="ChEBI" id="CHEBI:138315"/>
        <dbReference type="EC" id="2.1.1.244"/>
    </reaction>
</comment>
<evidence type="ECO:0000256" key="4">
    <source>
        <dbReference type="ARBA" id="ARBA00022691"/>
    </source>
</evidence>
<evidence type="ECO:0000256" key="10">
    <source>
        <dbReference type="ARBA" id="ARBA00048167"/>
    </source>
</evidence>
<dbReference type="FunFam" id="3.40.50.150:FF:000025">
    <property type="entry name" value="N-terminal Xaa-Pro-Lys N-methyltransferase 1"/>
    <property type="match status" value="1"/>
</dbReference>
<feature type="binding site" evidence="11">
    <location>
        <position position="67"/>
    </location>
    <ligand>
        <name>S-adenosyl-L-methionine</name>
        <dbReference type="ChEBI" id="CHEBI:59789"/>
    </ligand>
</feature>
<dbReference type="AlphaFoldDB" id="A0A553NCF5"/>
<name>A0A553NCF5_TIGCA</name>
<evidence type="ECO:0000256" key="2">
    <source>
        <dbReference type="ARBA" id="ARBA00022603"/>
    </source>
</evidence>
<dbReference type="SUPFAM" id="SSF53335">
    <property type="entry name" value="S-adenosyl-L-methionine-dependent methyltransferases"/>
    <property type="match status" value="1"/>
</dbReference>
<feature type="binding site" evidence="11">
    <location>
        <begin position="116"/>
        <end position="117"/>
    </location>
    <ligand>
        <name>S-adenosyl-L-methionine</name>
        <dbReference type="ChEBI" id="CHEBI:59789"/>
    </ligand>
</feature>
<dbReference type="CDD" id="cd02440">
    <property type="entry name" value="AdoMet_MTases"/>
    <property type="match status" value="1"/>
</dbReference>
<keyword evidence="2" id="KW-0489">Methyltransferase</keyword>
<dbReference type="EC" id="2.1.1.244" evidence="5"/>
<evidence type="ECO:0000313" key="13">
    <source>
        <dbReference type="Proteomes" id="UP000318571"/>
    </source>
</evidence>
<proteinExistence type="inferred from homology"/>
<dbReference type="GO" id="GO:0071885">
    <property type="term" value="F:N-terminal protein N-methyltransferase activity"/>
    <property type="evidence" value="ECO:0007669"/>
    <property type="project" value="UniProtKB-EC"/>
</dbReference>
<protein>
    <recommendedName>
        <fullName evidence="6">Alpha N-terminal protein methyltransferase 1</fullName>
        <ecNumber evidence="5">2.1.1.244</ecNumber>
    </recommendedName>
    <alternativeName>
        <fullName evidence="7">X-Pro-Lys N-terminal protein methyltransferase 1</fullName>
    </alternativeName>
</protein>
<dbReference type="Proteomes" id="UP000318571">
    <property type="component" value="Chromosome 10"/>
</dbReference>
<evidence type="ECO:0000256" key="9">
    <source>
        <dbReference type="ARBA" id="ARBA00047885"/>
    </source>
</evidence>
<dbReference type="InterPro" id="IPR029063">
    <property type="entry name" value="SAM-dependent_MTases_sf"/>
</dbReference>
<reference evidence="12 13" key="1">
    <citation type="journal article" date="2018" name="Nat. Ecol. Evol.">
        <title>Genomic signatures of mitonuclear coevolution across populations of Tigriopus californicus.</title>
        <authorList>
            <person name="Barreto F.S."/>
            <person name="Watson E.T."/>
            <person name="Lima T.G."/>
            <person name="Willett C.S."/>
            <person name="Edmands S."/>
            <person name="Li W."/>
            <person name="Burton R.S."/>
        </authorList>
    </citation>
    <scope>NUCLEOTIDE SEQUENCE [LARGE SCALE GENOMIC DNA]</scope>
    <source>
        <strain evidence="12 13">San Diego</strain>
    </source>
</reference>
<evidence type="ECO:0000256" key="5">
    <source>
        <dbReference type="ARBA" id="ARBA00039112"/>
    </source>
</evidence>
<dbReference type="PIRSF" id="PIRSF016958">
    <property type="entry name" value="DUF858_MeTrfase_lik"/>
    <property type="match status" value="1"/>
</dbReference>
<dbReference type="STRING" id="6832.A0A553NCF5"/>
<dbReference type="GO" id="GO:0032259">
    <property type="term" value="P:methylation"/>
    <property type="evidence" value="ECO:0007669"/>
    <property type="project" value="UniProtKB-KW"/>
</dbReference>
<feature type="binding site" evidence="11">
    <location>
        <position position="132"/>
    </location>
    <ligand>
        <name>S-adenosyl-L-methionine</name>
        <dbReference type="ChEBI" id="CHEBI:59789"/>
    </ligand>
</feature>
<comment type="caution">
    <text evidence="12">The sequence shown here is derived from an EMBL/GenBank/DDBJ whole genome shotgun (WGS) entry which is preliminary data.</text>
</comment>
<evidence type="ECO:0000256" key="7">
    <source>
        <dbReference type="ARBA" id="ARBA00043129"/>
    </source>
</evidence>
<evidence type="ECO:0000256" key="3">
    <source>
        <dbReference type="ARBA" id="ARBA00022679"/>
    </source>
</evidence>
<comment type="catalytic activity">
    <reaction evidence="9">
        <text>N-terminal L-prolyl-L-prolyl-L-lysyl-[protein] + 2 S-adenosyl-L-methionine = N-terminal N,N-dimethyl-L-prolyl-L-prolyl-L-lysyl-[protein] + 2 S-adenosyl-L-homocysteine + 2 H(+)</text>
        <dbReference type="Rhea" id="RHEA:54736"/>
        <dbReference type="Rhea" id="RHEA-COMP:13787"/>
        <dbReference type="Rhea" id="RHEA-COMP:13974"/>
        <dbReference type="ChEBI" id="CHEBI:15378"/>
        <dbReference type="ChEBI" id="CHEBI:57856"/>
        <dbReference type="ChEBI" id="CHEBI:59789"/>
        <dbReference type="ChEBI" id="CHEBI:138059"/>
        <dbReference type="ChEBI" id="CHEBI:138318"/>
        <dbReference type="EC" id="2.1.1.244"/>
    </reaction>
</comment>
<evidence type="ECO:0000256" key="8">
    <source>
        <dbReference type="ARBA" id="ARBA00047306"/>
    </source>
</evidence>
<evidence type="ECO:0000256" key="11">
    <source>
        <dbReference type="PIRSR" id="PIRSR016958-1"/>
    </source>
</evidence>
<dbReference type="GO" id="GO:0005737">
    <property type="term" value="C:cytoplasm"/>
    <property type="evidence" value="ECO:0007669"/>
    <property type="project" value="TreeGrafter"/>
</dbReference>
<keyword evidence="4 11" id="KW-0949">S-adenosyl-L-methionine</keyword>
<dbReference type="Gene3D" id="3.40.50.150">
    <property type="entry name" value="Vaccinia Virus protein VP39"/>
    <property type="match status" value="1"/>
</dbReference>
<dbReference type="PANTHER" id="PTHR12753:SF0">
    <property type="entry name" value="ALPHA N-TERMINAL PROTEIN METHYLTRANSFERASE 1"/>
    <property type="match status" value="1"/>
</dbReference>
<dbReference type="Pfam" id="PF05891">
    <property type="entry name" value="Methyltransf_PK"/>
    <property type="match status" value="1"/>
</dbReference>
<dbReference type="EMBL" id="VCGU01000458">
    <property type="protein sequence ID" value="TRY63107.1"/>
    <property type="molecule type" value="Genomic_DNA"/>
</dbReference>
<dbReference type="OMA" id="PVRMYCL"/>
<organism evidence="12 13">
    <name type="scientific">Tigriopus californicus</name>
    <name type="common">Marine copepod</name>
    <dbReference type="NCBI Taxonomy" id="6832"/>
    <lineage>
        <taxon>Eukaryota</taxon>
        <taxon>Metazoa</taxon>
        <taxon>Ecdysozoa</taxon>
        <taxon>Arthropoda</taxon>
        <taxon>Crustacea</taxon>
        <taxon>Multicrustacea</taxon>
        <taxon>Hexanauplia</taxon>
        <taxon>Copepoda</taxon>
        <taxon>Harpacticoida</taxon>
        <taxon>Harpacticidae</taxon>
        <taxon>Tigriopus</taxon>
    </lineage>
</organism>
<comment type="catalytic activity">
    <reaction evidence="8">
        <text>N-terminal L-seryl-L-prolyl-L-lysyl-[protein] + 3 S-adenosyl-L-methionine = N-terminal N,N,N-trimethyl-L-seryl-L-prolyl-L-lysyl-[protein] + 3 S-adenosyl-L-homocysteine + 3 H(+)</text>
        <dbReference type="Rhea" id="RHEA:54724"/>
        <dbReference type="Rhea" id="RHEA-COMP:13789"/>
        <dbReference type="Rhea" id="RHEA-COMP:13973"/>
        <dbReference type="ChEBI" id="CHEBI:15378"/>
        <dbReference type="ChEBI" id="CHEBI:57856"/>
        <dbReference type="ChEBI" id="CHEBI:59789"/>
        <dbReference type="ChEBI" id="CHEBI:138061"/>
        <dbReference type="ChEBI" id="CHEBI:138317"/>
        <dbReference type="EC" id="2.1.1.244"/>
    </reaction>
</comment>
<evidence type="ECO:0000256" key="1">
    <source>
        <dbReference type="ARBA" id="ARBA00009059"/>
    </source>
</evidence>
<evidence type="ECO:0000256" key="6">
    <source>
        <dbReference type="ARBA" id="ARBA00039449"/>
    </source>
</evidence>
<comment type="similarity">
    <text evidence="1">Belongs to the methyltransferase superfamily. NTM1 family.</text>
</comment>
<dbReference type="InterPro" id="IPR008576">
    <property type="entry name" value="MeTrfase_NTM1"/>
</dbReference>
<gene>
    <name evidence="12" type="ORF">TCAL_03914</name>
</gene>